<feature type="binding site" evidence="6">
    <location>
        <position position="121"/>
    </location>
    <ligand>
        <name>NAD(+)</name>
        <dbReference type="ChEBI" id="CHEBI:57540"/>
    </ligand>
</feature>
<dbReference type="Pfam" id="PF03447">
    <property type="entry name" value="NAD_binding_3"/>
    <property type="match status" value="1"/>
</dbReference>
<comment type="pathway">
    <text evidence="6">Cofactor biosynthesis; NAD(+) biosynthesis; iminoaspartate from L-aspartate (dehydrogenase route): step 1/1.</text>
</comment>
<dbReference type="InterPro" id="IPR002811">
    <property type="entry name" value="Asp_DH"/>
</dbReference>
<dbReference type="InterPro" id="IPR011182">
    <property type="entry name" value="L-Asp_DH"/>
</dbReference>
<comment type="function">
    <text evidence="6">Specifically catalyzes the NAD or NADP-dependent dehydrogenation of L-aspartate to iminoaspartate.</text>
</comment>
<organism evidence="9 10">
    <name type="scientific">Methanobacterium bryantii</name>
    <dbReference type="NCBI Taxonomy" id="2161"/>
    <lineage>
        <taxon>Archaea</taxon>
        <taxon>Methanobacteriati</taxon>
        <taxon>Methanobacteriota</taxon>
        <taxon>Methanomada group</taxon>
        <taxon>Methanobacteria</taxon>
        <taxon>Methanobacteriales</taxon>
        <taxon>Methanobacteriaceae</taxon>
        <taxon>Methanobacterium</taxon>
    </lineage>
</organism>
<reference evidence="9 10" key="1">
    <citation type="journal article" date="2017" name="BMC Genomics">
        <title>Genomic analysis of methanogenic archaea reveals a shift towards energy conservation.</title>
        <authorList>
            <person name="Gilmore S.P."/>
            <person name="Henske J.K."/>
            <person name="Sexton J.A."/>
            <person name="Solomon K.V."/>
            <person name="Seppala S."/>
            <person name="Yoo J.I."/>
            <person name="Huyett L.M."/>
            <person name="Pressman A."/>
            <person name="Cogan J.Z."/>
            <person name="Kivenson V."/>
            <person name="Peng X."/>
            <person name="Tan Y."/>
            <person name="Valentine D.L."/>
            <person name="O'Malley M.A."/>
        </authorList>
    </citation>
    <scope>NUCLEOTIDE SEQUENCE [LARGE SCALE GENOMIC DNA]</scope>
    <source>
        <strain evidence="9 10">M.o.H.</strain>
    </source>
</reference>
<dbReference type="HAMAP" id="MF_01265">
    <property type="entry name" value="NadX"/>
    <property type="match status" value="1"/>
</dbReference>
<dbReference type="PANTHER" id="PTHR31873">
    <property type="entry name" value="L-ASPARTATE DEHYDROGENASE-RELATED"/>
    <property type="match status" value="1"/>
</dbReference>
<dbReference type="EC" id="1.4.1.21" evidence="6"/>
<dbReference type="UniPathway" id="UPA00253">
    <property type="reaction ID" value="UER00456"/>
</dbReference>
<sequence length="254" mass="26887">MVAGILGCGAIASIITNSAAKGELNADLKFFHDMDMERAENLASQVDGIAVEDVNDMVNNVDLVIEAASQDAVVKVVPQILKMGKDVIIMSMGALIDLDFRNYLGKIAEENNSRIYAPSGAVVGLDGIKAASIGEINEVSLVTRKSPESLGISVDTETVLYEGKAGDAVRKFPANINVAAALSIAYGKEVDVKIIADPNVSRNCHEVCVAGDFGKFRTITENETCATNPKTSLLAAYSVVKLIKSLNKNLNVGI</sequence>
<dbReference type="GO" id="GO:0051287">
    <property type="term" value="F:NAD binding"/>
    <property type="evidence" value="ECO:0007669"/>
    <property type="project" value="UniProtKB-UniRule"/>
</dbReference>
<dbReference type="GO" id="GO:0016639">
    <property type="term" value="F:oxidoreductase activity, acting on the CH-NH2 group of donors, NAD or NADP as acceptor"/>
    <property type="evidence" value="ECO:0007669"/>
    <property type="project" value="UniProtKB-UniRule"/>
</dbReference>
<keyword evidence="2 6" id="KW-0662">Pyridine nucleotide biosynthesis</keyword>
<evidence type="ECO:0000259" key="8">
    <source>
        <dbReference type="Pfam" id="PF03447"/>
    </source>
</evidence>
<comment type="catalytic activity">
    <reaction evidence="6">
        <text>L-aspartate + NADP(+) + H2O = oxaloacetate + NH4(+) + NADPH + H(+)</text>
        <dbReference type="Rhea" id="RHEA:11784"/>
        <dbReference type="ChEBI" id="CHEBI:15377"/>
        <dbReference type="ChEBI" id="CHEBI:15378"/>
        <dbReference type="ChEBI" id="CHEBI:16452"/>
        <dbReference type="ChEBI" id="CHEBI:28938"/>
        <dbReference type="ChEBI" id="CHEBI:29991"/>
        <dbReference type="ChEBI" id="CHEBI:57783"/>
        <dbReference type="ChEBI" id="CHEBI:58349"/>
        <dbReference type="EC" id="1.4.1.21"/>
    </reaction>
</comment>
<keyword evidence="3 6" id="KW-0521">NADP</keyword>
<evidence type="ECO:0000313" key="10">
    <source>
        <dbReference type="Proteomes" id="UP000217784"/>
    </source>
</evidence>
<dbReference type="GO" id="GO:0033735">
    <property type="term" value="F:aspartate dehydrogenase [NAD(P)+] activity"/>
    <property type="evidence" value="ECO:0007669"/>
    <property type="project" value="UniProtKB-EC"/>
</dbReference>
<dbReference type="Pfam" id="PF01958">
    <property type="entry name" value="Asp_DH_C"/>
    <property type="match status" value="1"/>
</dbReference>
<feature type="domain" description="Aspartate/homoserine dehydrogenase NAD-binding" evidence="8">
    <location>
        <begin position="7"/>
        <end position="118"/>
    </location>
</feature>
<comment type="similarity">
    <text evidence="1 6">Belongs to the L-aspartate dehydrogenase family.</text>
</comment>
<dbReference type="PANTHER" id="PTHR31873:SF6">
    <property type="entry name" value="ASPARTATE DEHYDROGENASE DOMAIN-CONTAINING PROTEIN"/>
    <property type="match status" value="1"/>
</dbReference>
<name>A0A2A2H1U1_METBR</name>
<comment type="caution">
    <text evidence="9">The sequence shown here is derived from an EMBL/GenBank/DDBJ whole genome shotgun (WGS) entry which is preliminary data.</text>
</comment>
<dbReference type="Gene3D" id="3.30.360.10">
    <property type="entry name" value="Dihydrodipicolinate Reductase, domain 2"/>
    <property type="match status" value="1"/>
</dbReference>
<feature type="binding site" evidence="6">
    <location>
        <position position="177"/>
    </location>
    <ligand>
        <name>NAD(+)</name>
        <dbReference type="ChEBI" id="CHEBI:57540"/>
    </ligand>
</feature>
<protein>
    <recommendedName>
        <fullName evidence="6">L-aspartate dehydrogenase</fullName>
        <ecNumber evidence="6">1.4.1.21</ecNumber>
    </recommendedName>
</protein>
<proteinExistence type="inferred from homology"/>
<dbReference type="Proteomes" id="UP000217784">
    <property type="component" value="Unassembled WGS sequence"/>
</dbReference>
<feature type="active site" evidence="6">
    <location>
        <position position="205"/>
    </location>
</feature>
<evidence type="ECO:0000256" key="3">
    <source>
        <dbReference type="ARBA" id="ARBA00022857"/>
    </source>
</evidence>
<dbReference type="GO" id="GO:0009435">
    <property type="term" value="P:NAD+ biosynthetic process"/>
    <property type="evidence" value="ECO:0007669"/>
    <property type="project" value="UniProtKB-UniRule"/>
</dbReference>
<keyword evidence="10" id="KW-1185">Reference proteome</keyword>
<keyword evidence="5 6" id="KW-0520">NAD</keyword>
<dbReference type="AlphaFoldDB" id="A0A2A2H1U1"/>
<dbReference type="SUPFAM" id="SSF51735">
    <property type="entry name" value="NAD(P)-binding Rossmann-fold domains"/>
    <property type="match status" value="1"/>
</dbReference>
<dbReference type="NCBIfam" id="NF009830">
    <property type="entry name" value="PRK13304.1"/>
    <property type="match status" value="1"/>
</dbReference>
<accession>A0A2A2H1U1</accession>
<evidence type="ECO:0000256" key="5">
    <source>
        <dbReference type="ARBA" id="ARBA00023027"/>
    </source>
</evidence>
<evidence type="ECO:0000256" key="4">
    <source>
        <dbReference type="ARBA" id="ARBA00023002"/>
    </source>
</evidence>
<evidence type="ECO:0000256" key="1">
    <source>
        <dbReference type="ARBA" id="ARBA00008331"/>
    </source>
</evidence>
<dbReference type="RefSeq" id="WP_069584005.1">
    <property type="nucleotide sequence ID" value="NZ_LMVM01000039.1"/>
</dbReference>
<dbReference type="OrthoDB" id="15415at2157"/>
<dbReference type="NCBIfam" id="NF009829">
    <property type="entry name" value="PRK13303.1-4"/>
    <property type="match status" value="1"/>
</dbReference>
<dbReference type="GO" id="GO:0050661">
    <property type="term" value="F:NADP binding"/>
    <property type="evidence" value="ECO:0007669"/>
    <property type="project" value="UniProtKB-UniRule"/>
</dbReference>
<evidence type="ECO:0000259" key="7">
    <source>
        <dbReference type="Pfam" id="PF01958"/>
    </source>
</evidence>
<dbReference type="PIRSF" id="PIRSF005227">
    <property type="entry name" value="Asp_dh_NAD_syn"/>
    <property type="match status" value="1"/>
</dbReference>
<gene>
    <name evidence="6" type="primary">nadX</name>
    <name evidence="9" type="ORF">ASJ80_04275</name>
</gene>
<dbReference type="InterPro" id="IPR020626">
    <property type="entry name" value="Asp_DH_prok"/>
</dbReference>
<feature type="domain" description="Aspartate dehydrogenase" evidence="7">
    <location>
        <begin position="155"/>
        <end position="240"/>
    </location>
</feature>
<evidence type="ECO:0000256" key="6">
    <source>
        <dbReference type="HAMAP-Rule" id="MF_01265"/>
    </source>
</evidence>
<dbReference type="SUPFAM" id="SSF55347">
    <property type="entry name" value="Glyceraldehyde-3-phosphate dehydrogenase-like, C-terminal domain"/>
    <property type="match status" value="1"/>
</dbReference>
<dbReference type="EMBL" id="LMVM01000039">
    <property type="protein sequence ID" value="PAV03342.1"/>
    <property type="molecule type" value="Genomic_DNA"/>
</dbReference>
<evidence type="ECO:0000313" key="9">
    <source>
        <dbReference type="EMBL" id="PAV03342.1"/>
    </source>
</evidence>
<comment type="miscellaneous">
    <text evidence="6">The iminoaspartate product is unstable in aqueous solution and can decompose to oxaloacetate and ammonia.</text>
</comment>
<dbReference type="InterPro" id="IPR005106">
    <property type="entry name" value="Asp/hSer_DH_NAD-bd"/>
</dbReference>
<dbReference type="InterPro" id="IPR036291">
    <property type="entry name" value="NAD(P)-bd_dom_sf"/>
</dbReference>
<dbReference type="InterPro" id="IPR022487">
    <property type="entry name" value="Asp_DH_arc"/>
</dbReference>
<dbReference type="Gene3D" id="3.40.50.720">
    <property type="entry name" value="NAD(P)-binding Rossmann-like Domain"/>
    <property type="match status" value="1"/>
</dbReference>
<dbReference type="NCBIfam" id="TIGR03855">
    <property type="entry name" value="NAD_NadX"/>
    <property type="match status" value="1"/>
</dbReference>
<comment type="catalytic activity">
    <reaction evidence="6">
        <text>L-aspartate + NAD(+) + H2O = oxaloacetate + NH4(+) + NADH + H(+)</text>
        <dbReference type="Rhea" id="RHEA:11788"/>
        <dbReference type="ChEBI" id="CHEBI:15377"/>
        <dbReference type="ChEBI" id="CHEBI:15378"/>
        <dbReference type="ChEBI" id="CHEBI:16452"/>
        <dbReference type="ChEBI" id="CHEBI:28938"/>
        <dbReference type="ChEBI" id="CHEBI:29991"/>
        <dbReference type="ChEBI" id="CHEBI:57540"/>
        <dbReference type="ChEBI" id="CHEBI:57945"/>
        <dbReference type="EC" id="1.4.1.21"/>
    </reaction>
</comment>
<evidence type="ECO:0000256" key="2">
    <source>
        <dbReference type="ARBA" id="ARBA00022642"/>
    </source>
</evidence>
<keyword evidence="4 6" id="KW-0560">Oxidoreductase</keyword>